<dbReference type="PATRIC" id="fig|927704.6.peg.3456"/>
<dbReference type="InterPro" id="IPR018964">
    <property type="entry name" value="Phage_phiJL001_Gp84_C"/>
</dbReference>
<gene>
    <name evidence="2" type="ordered locus">SELR_pSRC400410</name>
</gene>
<sequence length="263" mass="30071">MLVLPVSMKEAASSGNPFFIELYIITLRTATLFLAAADEDIEFAGQKYIAVPIKRDELNRSLDSITNDCSLEVSDCSDDLLRYLLSGYDFRSCRCNIIRIQYPDSLEDETNFSWVFSGEIDEPSFSDGVFTCKVVREFPQIQVPSRDFRLACNSEFGDEDCRMDIGKEQLTVTKVTPNTLRLPNSYDKNYWKHGTITMEGESRTITKSDGNEITINLNFLQEFSSRSAELVRGCDKTKTMCQKYKNMMHFSGFPAIPFENVYR</sequence>
<accession>I0GVA5</accession>
<geneLocation type="plasmid" evidence="2 3">
    <name>pSRC4</name>
</geneLocation>
<dbReference type="KEGG" id="sri:SELR_pSRC400410"/>
<dbReference type="RefSeq" id="WP_014425992.1">
    <property type="nucleotide sequence ID" value="NC_017069.1"/>
</dbReference>
<dbReference type="AlphaFoldDB" id="I0GVA5"/>
<evidence type="ECO:0000259" key="1">
    <source>
        <dbReference type="Pfam" id="PF09356"/>
    </source>
</evidence>
<dbReference type="HOGENOM" id="CLU_1053340_0_0_9"/>
<name>I0GVA5_SELRL</name>
<evidence type="ECO:0000313" key="2">
    <source>
        <dbReference type="EMBL" id="BAL84692.1"/>
    </source>
</evidence>
<keyword evidence="2" id="KW-0614">Plasmid</keyword>
<protein>
    <recommendedName>
        <fullName evidence="1">Bacteriophage phiJL001 Gp84 C-terminal domain-containing protein</fullName>
    </recommendedName>
</protein>
<dbReference type="EMBL" id="AP012294">
    <property type="protein sequence ID" value="BAL84692.1"/>
    <property type="molecule type" value="Genomic_DNA"/>
</dbReference>
<dbReference type="Pfam" id="PF09356">
    <property type="entry name" value="Phage_BR0599"/>
    <property type="match status" value="1"/>
</dbReference>
<organism evidence="2 3">
    <name type="scientific">Selenomonas ruminantium subsp. lactilytica (strain NBRC 103574 / TAM6421)</name>
    <dbReference type="NCBI Taxonomy" id="927704"/>
    <lineage>
        <taxon>Bacteria</taxon>
        <taxon>Bacillati</taxon>
        <taxon>Bacillota</taxon>
        <taxon>Negativicutes</taxon>
        <taxon>Selenomonadales</taxon>
        <taxon>Selenomonadaceae</taxon>
        <taxon>Selenomonas</taxon>
    </lineage>
</organism>
<evidence type="ECO:0000313" key="3">
    <source>
        <dbReference type="Proteomes" id="UP000007887"/>
    </source>
</evidence>
<feature type="domain" description="Bacteriophage phiJL001 Gp84 C-terminal" evidence="1">
    <location>
        <begin position="190"/>
        <end position="258"/>
    </location>
</feature>
<proteinExistence type="predicted"/>
<dbReference type="Proteomes" id="UP000007887">
    <property type="component" value="Plasmid pSRC4"/>
</dbReference>
<reference evidence="2 3" key="1">
    <citation type="submission" date="2011-10" db="EMBL/GenBank/DDBJ databases">
        <title>Whole genome sequence of Selenomonas ruminantium subsp. lactilytica TAM6421.</title>
        <authorList>
            <person name="Oguchi A."/>
            <person name="Ankai A."/>
            <person name="Kaneko J."/>
            <person name="Yamada-Narita S."/>
            <person name="Fukui S."/>
            <person name="Takahashi M."/>
            <person name="Onodera T."/>
            <person name="Kojima S."/>
            <person name="Fushimi T."/>
            <person name="Abe N."/>
            <person name="Kamio Y."/>
            <person name="Yamazaki S."/>
            <person name="Fujita N."/>
        </authorList>
    </citation>
    <scope>NUCLEOTIDE SEQUENCE [LARGE SCALE GENOMIC DNA]</scope>
    <source>
        <strain evidence="3">NBRC 103574 / TAM6421</strain>
        <plasmid evidence="2 3">pSRC4</plasmid>
    </source>
</reference>
<dbReference type="Pfam" id="PF09931">
    <property type="entry name" value="Phage_phiJL001_Gp84_N"/>
    <property type="match status" value="1"/>
</dbReference>